<dbReference type="InterPro" id="IPR002523">
    <property type="entry name" value="MgTranspt_CorA/ZnTranspt_ZntB"/>
</dbReference>
<evidence type="ECO:0000256" key="4">
    <source>
        <dbReference type="ARBA" id="ARBA00023136"/>
    </source>
</evidence>
<dbReference type="RefSeq" id="XP_003047224.1">
    <property type="nucleotide sequence ID" value="XM_003047178.1"/>
</dbReference>
<proteinExistence type="predicted"/>
<dbReference type="GO" id="GO:0016020">
    <property type="term" value="C:membrane"/>
    <property type="evidence" value="ECO:0007669"/>
    <property type="project" value="UniProtKB-SubCell"/>
</dbReference>
<comment type="subcellular location">
    <subcellularLocation>
        <location evidence="1">Membrane</location>
        <topology evidence="1">Multi-pass membrane protein</topology>
    </subcellularLocation>
</comment>
<accession>C7Z2P1</accession>
<dbReference type="OMA" id="RRFVEHW"/>
<evidence type="ECO:0000313" key="7">
    <source>
        <dbReference type="Proteomes" id="UP000005206"/>
    </source>
</evidence>
<keyword evidence="7" id="KW-1185">Reference proteome</keyword>
<dbReference type="InterPro" id="IPR045863">
    <property type="entry name" value="CorA_TM1_TM2"/>
</dbReference>
<dbReference type="Proteomes" id="UP000005206">
    <property type="component" value="Chromosome 12"/>
</dbReference>
<dbReference type="eggNOG" id="ENOG502SJAE">
    <property type="taxonomic scope" value="Eukaryota"/>
</dbReference>
<dbReference type="VEuPathDB" id="FungiDB:NECHADRAFT_54193"/>
<feature type="transmembrane region" description="Helical" evidence="5">
    <location>
        <begin position="397"/>
        <end position="418"/>
    </location>
</feature>
<keyword evidence="4 5" id="KW-0472">Membrane</keyword>
<keyword evidence="3 5" id="KW-1133">Transmembrane helix</keyword>
<evidence type="ECO:0000256" key="2">
    <source>
        <dbReference type="ARBA" id="ARBA00022692"/>
    </source>
</evidence>
<sequence length="420" mass="48233">MRDTTYLDFRLYKDLQHKSRTKSRIVCLDYPHNQPWQAEVEPVSASEYDLVHLVKAIEPSTTRVLFVENATTAIVNVLGRSLYIDPLFFADHFHTPPQDAPDAYETPLHPLHSALPPRLTTRSQAHVHYYHPVAFKTTDRYAGAPHTLQTRSNHPRNVQRLAGRDIAVAHGCCSFIVKAVGTSRICLFLVDPPIYSVQEPGTKRSWQVQALPCDFGDFPSPPSFSCFSQGKGKECRDRTSMLDSIIQYLGQQPPPEFHASSPIHLNPGYFLIRIVLAEWAFYTYLTFRYVKYYDYLIRNNVEESLQCEDLIGLQRWQRHNKVSQYRLVVLAEVITSHMPDGGEKGPWELLLKDTNWFREQLHDYCQSLDRTFTVLESIMNLSESRRPIDQAANIKRLTYLALVFLPLSLASTLFGMNIST</sequence>
<dbReference type="GeneID" id="9676066"/>
<dbReference type="SUPFAM" id="SSF144083">
    <property type="entry name" value="Magnesium transport protein CorA, transmembrane region"/>
    <property type="match status" value="1"/>
</dbReference>
<reference evidence="6 7" key="1">
    <citation type="journal article" date="2009" name="PLoS Genet.">
        <title>The genome of Nectria haematococca: contribution of supernumerary chromosomes to gene expansion.</title>
        <authorList>
            <person name="Coleman J.J."/>
            <person name="Rounsley S.D."/>
            <person name="Rodriguez-Carres M."/>
            <person name="Kuo A."/>
            <person name="Wasmann C.C."/>
            <person name="Grimwood J."/>
            <person name="Schmutz J."/>
            <person name="Taga M."/>
            <person name="White G.J."/>
            <person name="Zhou S."/>
            <person name="Schwartz D.C."/>
            <person name="Freitag M."/>
            <person name="Ma L.J."/>
            <person name="Danchin E.G."/>
            <person name="Henrissat B."/>
            <person name="Coutinho P.M."/>
            <person name="Nelson D.R."/>
            <person name="Straney D."/>
            <person name="Napoli C.A."/>
            <person name="Barker B.M."/>
            <person name="Gribskov M."/>
            <person name="Rep M."/>
            <person name="Kroken S."/>
            <person name="Molnar I."/>
            <person name="Rensing C."/>
            <person name="Kennell J.C."/>
            <person name="Zamora J."/>
            <person name="Farman M.L."/>
            <person name="Selker E.U."/>
            <person name="Salamov A."/>
            <person name="Shapiro H."/>
            <person name="Pangilinan J."/>
            <person name="Lindquist E."/>
            <person name="Lamers C."/>
            <person name="Grigoriev I.V."/>
            <person name="Geiser D.M."/>
            <person name="Covert S.F."/>
            <person name="Temporini E."/>
            <person name="Vanetten H.D."/>
        </authorList>
    </citation>
    <scope>NUCLEOTIDE SEQUENCE [LARGE SCALE GENOMIC DNA]</scope>
    <source>
        <strain evidence="7">ATCC MYA-4622 / CBS 123669 / FGSC 9596 / NRRL 45880 / 77-13-4</strain>
    </source>
</reference>
<evidence type="ECO:0000313" key="6">
    <source>
        <dbReference type="EMBL" id="EEU41511.1"/>
    </source>
</evidence>
<dbReference type="AlphaFoldDB" id="C7Z2P1"/>
<dbReference type="OrthoDB" id="5428055at2759"/>
<dbReference type="KEGG" id="nhe:NECHADRAFT_54193"/>
<evidence type="ECO:0000256" key="3">
    <source>
        <dbReference type="ARBA" id="ARBA00022989"/>
    </source>
</evidence>
<dbReference type="Gene3D" id="1.20.58.340">
    <property type="entry name" value="Magnesium transport protein CorA, transmembrane region"/>
    <property type="match status" value="1"/>
</dbReference>
<dbReference type="Pfam" id="PF01544">
    <property type="entry name" value="CorA"/>
    <property type="match status" value="1"/>
</dbReference>
<protein>
    <submittedName>
        <fullName evidence="6">Uncharacterized protein</fullName>
    </submittedName>
</protein>
<dbReference type="GO" id="GO:0046873">
    <property type="term" value="F:metal ion transmembrane transporter activity"/>
    <property type="evidence" value="ECO:0007669"/>
    <property type="project" value="InterPro"/>
</dbReference>
<organism evidence="6 7">
    <name type="scientific">Fusarium vanettenii (strain ATCC MYA-4622 / CBS 123669 / FGSC 9596 / NRRL 45880 / 77-13-4)</name>
    <name type="common">Fusarium solani subsp. pisi</name>
    <dbReference type="NCBI Taxonomy" id="660122"/>
    <lineage>
        <taxon>Eukaryota</taxon>
        <taxon>Fungi</taxon>
        <taxon>Dikarya</taxon>
        <taxon>Ascomycota</taxon>
        <taxon>Pezizomycotina</taxon>
        <taxon>Sordariomycetes</taxon>
        <taxon>Hypocreomycetidae</taxon>
        <taxon>Hypocreales</taxon>
        <taxon>Nectriaceae</taxon>
        <taxon>Fusarium</taxon>
        <taxon>Fusarium solani species complex</taxon>
        <taxon>Fusarium vanettenii</taxon>
    </lineage>
</organism>
<dbReference type="EMBL" id="GG698907">
    <property type="protein sequence ID" value="EEU41511.1"/>
    <property type="molecule type" value="Genomic_DNA"/>
</dbReference>
<dbReference type="InParanoid" id="C7Z2P1"/>
<name>C7Z2P1_FUSV7</name>
<evidence type="ECO:0000256" key="1">
    <source>
        <dbReference type="ARBA" id="ARBA00004141"/>
    </source>
</evidence>
<dbReference type="HOGENOM" id="CLU_034568_1_0_1"/>
<gene>
    <name evidence="6" type="ORF">NECHADRAFT_54193</name>
</gene>
<evidence type="ECO:0000256" key="5">
    <source>
        <dbReference type="SAM" id="Phobius"/>
    </source>
</evidence>
<keyword evidence="2 5" id="KW-0812">Transmembrane</keyword>